<evidence type="ECO:0000313" key="2">
    <source>
        <dbReference type="Proteomes" id="UP001208570"/>
    </source>
</evidence>
<gene>
    <name evidence="1" type="ORF">LSH36_61g05017</name>
</gene>
<reference evidence="1" key="1">
    <citation type="journal article" date="2023" name="Mol. Biol. Evol.">
        <title>Third-Generation Sequencing Reveals the Adaptive Role of the Epigenome in Three Deep-Sea Polychaetes.</title>
        <authorList>
            <person name="Perez M."/>
            <person name="Aroh O."/>
            <person name="Sun Y."/>
            <person name="Lan Y."/>
            <person name="Juniper S.K."/>
            <person name="Young C.R."/>
            <person name="Angers B."/>
            <person name="Qian P.Y."/>
        </authorList>
    </citation>
    <scope>NUCLEOTIDE SEQUENCE</scope>
    <source>
        <strain evidence="1">P08H-3</strain>
    </source>
</reference>
<proteinExistence type="predicted"/>
<keyword evidence="2" id="KW-1185">Reference proteome</keyword>
<comment type="caution">
    <text evidence="1">The sequence shown here is derived from an EMBL/GenBank/DDBJ whole genome shotgun (WGS) entry which is preliminary data.</text>
</comment>
<accession>A0AAD9NDI1</accession>
<evidence type="ECO:0000313" key="1">
    <source>
        <dbReference type="EMBL" id="KAK2164603.1"/>
    </source>
</evidence>
<protein>
    <submittedName>
        <fullName evidence="1">Uncharacterized protein</fullName>
    </submittedName>
</protein>
<dbReference type="EMBL" id="JAODUP010000061">
    <property type="protein sequence ID" value="KAK2164603.1"/>
    <property type="molecule type" value="Genomic_DNA"/>
</dbReference>
<feature type="non-terminal residue" evidence="1">
    <location>
        <position position="1"/>
    </location>
</feature>
<name>A0AAD9NDI1_9ANNE</name>
<sequence>CQVIDTDVMRRFYAYWFHAGCDYDMGWIAVLDQRNGFCQWERNMIRPSFAYCPGSGPCLYRNTAFAKMFLVSARF</sequence>
<dbReference type="Proteomes" id="UP001208570">
    <property type="component" value="Unassembled WGS sequence"/>
</dbReference>
<organism evidence="1 2">
    <name type="scientific">Paralvinella palmiformis</name>
    <dbReference type="NCBI Taxonomy" id="53620"/>
    <lineage>
        <taxon>Eukaryota</taxon>
        <taxon>Metazoa</taxon>
        <taxon>Spiralia</taxon>
        <taxon>Lophotrochozoa</taxon>
        <taxon>Annelida</taxon>
        <taxon>Polychaeta</taxon>
        <taxon>Sedentaria</taxon>
        <taxon>Canalipalpata</taxon>
        <taxon>Terebellida</taxon>
        <taxon>Terebelliformia</taxon>
        <taxon>Alvinellidae</taxon>
        <taxon>Paralvinella</taxon>
    </lineage>
</organism>
<dbReference type="AlphaFoldDB" id="A0AAD9NDI1"/>